<evidence type="ECO:0000256" key="6">
    <source>
        <dbReference type="SAM" id="Phobius"/>
    </source>
</evidence>
<dbReference type="PANTHER" id="PTHR13353:SF5">
    <property type="entry name" value="TRANSMEMBRANE PROTEIN 19"/>
    <property type="match status" value="1"/>
</dbReference>
<feature type="transmembrane region" description="Helical" evidence="6">
    <location>
        <begin position="258"/>
        <end position="278"/>
    </location>
</feature>
<keyword evidence="5 6" id="KW-0472">Membrane</keyword>
<accession>A0A5K1VIY3</accession>
<comment type="subcellular location">
    <subcellularLocation>
        <location evidence="1">Membrane</location>
        <topology evidence="1">Multi-pass membrane protein</topology>
    </subcellularLocation>
</comment>
<reference evidence="7 8" key="1">
    <citation type="submission" date="2016-05" db="EMBL/GenBank/DDBJ databases">
        <title>First whole genome sequencing of Entamoeba histolytica HM1:IMSS-clone-6.</title>
        <authorList>
            <person name="Mukherjee Avik.K."/>
            <person name="Izumyama S."/>
            <person name="Nakada-Tsukui K."/>
            <person name="Nozaki T."/>
        </authorList>
    </citation>
    <scope>NUCLEOTIDE SEQUENCE [LARGE SCALE GENOMIC DNA]</scope>
    <source>
        <strain evidence="7 8">HM1:IMSS clone 6</strain>
    </source>
</reference>
<protein>
    <recommendedName>
        <fullName evidence="9">Transmembrane protein</fullName>
    </recommendedName>
</protein>
<evidence type="ECO:0000256" key="2">
    <source>
        <dbReference type="ARBA" id="ARBA00009012"/>
    </source>
</evidence>
<dbReference type="VEuPathDB" id="AmoebaDB:KM1_081220"/>
<evidence type="ECO:0000313" key="7">
    <source>
        <dbReference type="EMBL" id="GAT96706.1"/>
    </source>
</evidence>
<gene>
    <name evidence="7" type="ORF">CL6EHI_001840</name>
</gene>
<feature type="transmembrane region" description="Helical" evidence="6">
    <location>
        <begin position="197"/>
        <end position="217"/>
    </location>
</feature>
<evidence type="ECO:0000256" key="3">
    <source>
        <dbReference type="ARBA" id="ARBA00022692"/>
    </source>
</evidence>
<evidence type="ECO:0008006" key="9">
    <source>
        <dbReference type="Google" id="ProtNLM"/>
    </source>
</evidence>
<keyword evidence="3 6" id="KW-0812">Transmembrane</keyword>
<dbReference type="PANTHER" id="PTHR13353">
    <property type="entry name" value="TRANSMEMBRANE PROTEIN 19"/>
    <property type="match status" value="1"/>
</dbReference>
<dbReference type="VEuPathDB" id="AmoebaDB:EHI5A_069400"/>
<evidence type="ECO:0000256" key="4">
    <source>
        <dbReference type="ARBA" id="ARBA00022989"/>
    </source>
</evidence>
<proteinExistence type="inferred from homology"/>
<dbReference type="Pfam" id="PF01940">
    <property type="entry name" value="DUF92"/>
    <property type="match status" value="1"/>
</dbReference>
<keyword evidence="4 6" id="KW-1133">Transmembrane helix</keyword>
<dbReference type="AlphaFoldDB" id="A0A5K1VIY3"/>
<feature type="transmembrane region" description="Helical" evidence="6">
    <location>
        <begin position="169"/>
        <end position="190"/>
    </location>
</feature>
<evidence type="ECO:0000313" key="8">
    <source>
        <dbReference type="Proteomes" id="UP000078387"/>
    </source>
</evidence>
<feature type="transmembrane region" description="Helical" evidence="6">
    <location>
        <begin position="43"/>
        <end position="64"/>
    </location>
</feature>
<comment type="similarity">
    <text evidence="2">Belongs to the TMEM19 family.</text>
</comment>
<name>A0A5K1VIY3_ENTHI</name>
<dbReference type="InterPro" id="IPR002794">
    <property type="entry name" value="DUF92_TMEM19"/>
</dbReference>
<dbReference type="OMA" id="MSSFACC"/>
<sequence length="282" mass="29930">MSFFINLTLSILIPFLAVIKGSLTLDGAIVAGITGLIHLSTGISPALYIMAFFITSSILTKVGMNKKRMLEEKYVEESKRSSIQVLCNSLLATLSCIMLLLTGAQNGASACFGLSSFQIFLYGIIPGFYSCTNGDTWSSEVGILSKTQPFHIITFKQVPAGTNGGVSSLGLISGFGGSLLIGLLGGLVFLMNCPFDITLFVLVSSSITISGVLGNLLDSILGGTLQYSGWDEKRKCVVRKSGDNVIRISGVDVLSNSAINFITSSISGIICGCLFLYLHSIY</sequence>
<dbReference type="EMBL" id="BDEQ01000001">
    <property type="protein sequence ID" value="GAT96706.1"/>
    <property type="molecule type" value="Genomic_DNA"/>
</dbReference>
<evidence type="ECO:0000256" key="1">
    <source>
        <dbReference type="ARBA" id="ARBA00004141"/>
    </source>
</evidence>
<dbReference type="Proteomes" id="UP000078387">
    <property type="component" value="Unassembled WGS sequence"/>
</dbReference>
<dbReference type="GO" id="GO:0016020">
    <property type="term" value="C:membrane"/>
    <property type="evidence" value="ECO:0007669"/>
    <property type="project" value="UniProtKB-SubCell"/>
</dbReference>
<comment type="caution">
    <text evidence="7">The sequence shown here is derived from an EMBL/GenBank/DDBJ whole genome shotgun (WGS) entry which is preliminary data.</text>
</comment>
<dbReference type="VEuPathDB" id="AmoebaDB:EHI_001840"/>
<organism evidence="7 8">
    <name type="scientific">Entamoeba histolytica</name>
    <dbReference type="NCBI Taxonomy" id="5759"/>
    <lineage>
        <taxon>Eukaryota</taxon>
        <taxon>Amoebozoa</taxon>
        <taxon>Evosea</taxon>
        <taxon>Archamoebae</taxon>
        <taxon>Mastigamoebida</taxon>
        <taxon>Entamoebidae</taxon>
        <taxon>Entamoeba</taxon>
    </lineage>
</organism>
<evidence type="ECO:0000256" key="5">
    <source>
        <dbReference type="ARBA" id="ARBA00023136"/>
    </source>
</evidence>